<dbReference type="GO" id="GO:0016020">
    <property type="term" value="C:membrane"/>
    <property type="evidence" value="ECO:0007669"/>
    <property type="project" value="TreeGrafter"/>
</dbReference>
<comment type="caution">
    <text evidence="8">The sequence shown here is derived from an EMBL/GenBank/DDBJ whole genome shotgun (WGS) entry which is preliminary data.</text>
</comment>
<evidence type="ECO:0000256" key="5">
    <source>
        <dbReference type="PIRSR" id="PIRSR000137-2"/>
    </source>
</evidence>
<dbReference type="EMBL" id="JACHHY010000004">
    <property type="protein sequence ID" value="MBB5017661.1"/>
    <property type="molecule type" value="Genomic_DNA"/>
</dbReference>
<evidence type="ECO:0000256" key="6">
    <source>
        <dbReference type="SAM" id="MobiDB-lite"/>
    </source>
</evidence>
<feature type="binding site" evidence="5">
    <location>
        <position position="216"/>
    </location>
    <ligand>
        <name>FAD</name>
        <dbReference type="ChEBI" id="CHEBI:57692"/>
    </ligand>
</feature>
<dbReference type="Proteomes" id="UP000575898">
    <property type="component" value="Unassembled WGS sequence"/>
</dbReference>
<dbReference type="GO" id="GO:0019285">
    <property type="term" value="P:glycine betaine biosynthetic process from choline"/>
    <property type="evidence" value="ECO:0007669"/>
    <property type="project" value="TreeGrafter"/>
</dbReference>
<dbReference type="InterPro" id="IPR036188">
    <property type="entry name" value="FAD/NAD-bd_sf"/>
</dbReference>
<dbReference type="PIRSF" id="PIRSF000137">
    <property type="entry name" value="Alcohol_oxidase"/>
    <property type="match status" value="1"/>
</dbReference>
<name>A0A840MR04_9PROT</name>
<dbReference type="Gene3D" id="3.30.560.10">
    <property type="entry name" value="Glucose Oxidase, domain 3"/>
    <property type="match status" value="1"/>
</dbReference>
<protein>
    <submittedName>
        <fullName evidence="8">Choline dehydrogenase-like flavoprotein</fullName>
    </submittedName>
</protein>
<evidence type="ECO:0000313" key="9">
    <source>
        <dbReference type="Proteomes" id="UP000575898"/>
    </source>
</evidence>
<dbReference type="GO" id="GO:0008812">
    <property type="term" value="F:choline dehydrogenase activity"/>
    <property type="evidence" value="ECO:0007669"/>
    <property type="project" value="TreeGrafter"/>
</dbReference>
<comment type="cofactor">
    <cofactor evidence="1 5">
        <name>FAD</name>
        <dbReference type="ChEBI" id="CHEBI:57692"/>
    </cofactor>
</comment>
<sequence length="559" mass="61002">MFDYVIIGAGSAGCVLANRLSEDPSIRVCLLEAGPPDTHPLIHMPLGILWMMRSKVLNWRFHTAPEPQLGQRRMFWPRGRMLGGSSSSNAMCYIRGHAADYDAWAALGNVGWSFKEVLPYFLKAEGNELGDSAYHHGAGPLKVSNLRSTNDMSRHYVQAGIQAGLPFNPDFNGPDQEGVGLFQVTQHEGRRCSAAKAYLAPARRRPNLQVITDAHVTRILLESGRAVGVAYTRHGQAHEVLAGAEVILSAGAVQSPQILMLSGVGDTEWLRQAGVAPVVHLPGVGRNLQDHLDVVVTHQAKQPGSYGITWRNLLRGPWYLYRYLVKRDGMYTTNGAEGCGFARTDAQAPLPDVQLHFTPGKLRKHSLDWRFLCGEGYSLHVCNLRPKSRGEIRLNSADPFAPPDIRPHYLSHPDDMAHMVRGVRLARRILAAPAFDAIRGPELTPGEDVVSDAEIEQFICEQAETIYHPVGTCKMGHDPLAVVDDQLRVHGVGCLRVVDASIMPLLIGGNTNAPTIMIAEKAADLIKADRHQSAQLGHPAASDRATPAPVAEMATPANL</sequence>
<evidence type="ECO:0000256" key="2">
    <source>
        <dbReference type="ARBA" id="ARBA00010790"/>
    </source>
</evidence>
<evidence type="ECO:0000256" key="4">
    <source>
        <dbReference type="ARBA" id="ARBA00022827"/>
    </source>
</evidence>
<reference evidence="8 9" key="1">
    <citation type="submission" date="2020-08" db="EMBL/GenBank/DDBJ databases">
        <title>Genomic Encyclopedia of Type Strains, Phase IV (KMG-IV): sequencing the most valuable type-strain genomes for metagenomic binning, comparative biology and taxonomic classification.</title>
        <authorList>
            <person name="Goeker M."/>
        </authorList>
    </citation>
    <scope>NUCLEOTIDE SEQUENCE [LARGE SCALE GENOMIC DNA]</scope>
    <source>
        <strain evidence="8 9">DSM 27165</strain>
    </source>
</reference>
<feature type="region of interest" description="Disordered" evidence="6">
    <location>
        <begin position="529"/>
        <end position="559"/>
    </location>
</feature>
<gene>
    <name evidence="8" type="ORF">HNQ59_000930</name>
</gene>
<dbReference type="Pfam" id="PF05199">
    <property type="entry name" value="GMC_oxred_C"/>
    <property type="match status" value="1"/>
</dbReference>
<evidence type="ECO:0000313" key="8">
    <source>
        <dbReference type="EMBL" id="MBB5017661.1"/>
    </source>
</evidence>
<evidence type="ECO:0000259" key="7">
    <source>
        <dbReference type="PROSITE" id="PS00624"/>
    </source>
</evidence>
<dbReference type="InterPro" id="IPR000172">
    <property type="entry name" value="GMC_OxRdtase_N"/>
</dbReference>
<feature type="domain" description="Glucose-methanol-choline oxidoreductase N-terminal" evidence="7">
    <location>
        <begin position="251"/>
        <end position="265"/>
    </location>
</feature>
<dbReference type="InterPro" id="IPR007867">
    <property type="entry name" value="GMC_OxRtase_C"/>
</dbReference>
<comment type="similarity">
    <text evidence="2">Belongs to the GMC oxidoreductase family.</text>
</comment>
<proteinExistence type="inferred from homology"/>
<dbReference type="PANTHER" id="PTHR11552">
    <property type="entry name" value="GLUCOSE-METHANOL-CHOLINE GMC OXIDOREDUCTASE"/>
    <property type="match status" value="1"/>
</dbReference>
<accession>A0A840MR04</accession>
<evidence type="ECO:0000256" key="3">
    <source>
        <dbReference type="ARBA" id="ARBA00022630"/>
    </source>
</evidence>
<keyword evidence="3" id="KW-0285">Flavoprotein</keyword>
<dbReference type="NCBIfam" id="NF002550">
    <property type="entry name" value="PRK02106.1"/>
    <property type="match status" value="1"/>
</dbReference>
<dbReference type="SUPFAM" id="SSF51905">
    <property type="entry name" value="FAD/NAD(P)-binding domain"/>
    <property type="match status" value="1"/>
</dbReference>
<dbReference type="Pfam" id="PF00732">
    <property type="entry name" value="GMC_oxred_N"/>
    <property type="match status" value="1"/>
</dbReference>
<dbReference type="InterPro" id="IPR012132">
    <property type="entry name" value="GMC_OxRdtase"/>
</dbReference>
<dbReference type="AlphaFoldDB" id="A0A840MR04"/>
<dbReference type="GO" id="GO:0050660">
    <property type="term" value="F:flavin adenine dinucleotide binding"/>
    <property type="evidence" value="ECO:0007669"/>
    <property type="project" value="InterPro"/>
</dbReference>
<dbReference type="PROSITE" id="PS00624">
    <property type="entry name" value="GMC_OXRED_2"/>
    <property type="match status" value="1"/>
</dbReference>
<evidence type="ECO:0000256" key="1">
    <source>
        <dbReference type="ARBA" id="ARBA00001974"/>
    </source>
</evidence>
<dbReference type="Gene3D" id="3.50.50.60">
    <property type="entry name" value="FAD/NAD(P)-binding domain"/>
    <property type="match status" value="1"/>
</dbReference>
<keyword evidence="9" id="KW-1185">Reference proteome</keyword>
<dbReference type="PANTHER" id="PTHR11552:SF147">
    <property type="entry name" value="CHOLINE DEHYDROGENASE, MITOCHONDRIAL"/>
    <property type="match status" value="1"/>
</dbReference>
<dbReference type="RefSeq" id="WP_184035798.1">
    <property type="nucleotide sequence ID" value="NZ_JACHHY010000004.1"/>
</dbReference>
<organism evidence="8 9">
    <name type="scientific">Chitinivorax tropicus</name>
    <dbReference type="NCBI Taxonomy" id="714531"/>
    <lineage>
        <taxon>Bacteria</taxon>
        <taxon>Pseudomonadati</taxon>
        <taxon>Pseudomonadota</taxon>
        <taxon>Betaproteobacteria</taxon>
        <taxon>Chitinivorax</taxon>
    </lineage>
</organism>
<keyword evidence="4 5" id="KW-0274">FAD</keyword>
<dbReference type="SUPFAM" id="SSF54373">
    <property type="entry name" value="FAD-linked reductases, C-terminal domain"/>
    <property type="match status" value="1"/>
</dbReference>